<dbReference type="RefSeq" id="WP_321544998.1">
    <property type="nucleotide sequence ID" value="NZ_JAXIVS010000002.1"/>
</dbReference>
<dbReference type="PROSITE" id="PS51257">
    <property type="entry name" value="PROKAR_LIPOPROTEIN"/>
    <property type="match status" value="1"/>
</dbReference>
<feature type="compositionally biased region" description="Pro residues" evidence="1">
    <location>
        <begin position="26"/>
        <end position="35"/>
    </location>
</feature>
<evidence type="ECO:0008006" key="4">
    <source>
        <dbReference type="Google" id="ProtNLM"/>
    </source>
</evidence>
<dbReference type="EMBL" id="JAXIVS010000002">
    <property type="protein sequence ID" value="MDY7226277.1"/>
    <property type="molecule type" value="Genomic_DNA"/>
</dbReference>
<name>A0ABU5GYK2_9BACT</name>
<protein>
    <recommendedName>
        <fullName evidence="4">Lipoprotein</fullName>
    </recommendedName>
</protein>
<organism evidence="2 3">
    <name type="scientific">Hyalangium rubrum</name>
    <dbReference type="NCBI Taxonomy" id="3103134"/>
    <lineage>
        <taxon>Bacteria</taxon>
        <taxon>Pseudomonadati</taxon>
        <taxon>Myxococcota</taxon>
        <taxon>Myxococcia</taxon>
        <taxon>Myxococcales</taxon>
        <taxon>Cystobacterineae</taxon>
        <taxon>Archangiaceae</taxon>
        <taxon>Hyalangium</taxon>
    </lineage>
</organism>
<dbReference type="Proteomes" id="UP001291309">
    <property type="component" value="Unassembled WGS sequence"/>
</dbReference>
<reference evidence="2 3" key="1">
    <citation type="submission" date="2023-12" db="EMBL/GenBank/DDBJ databases">
        <title>the genome sequence of Hyalangium sp. s54d21.</title>
        <authorList>
            <person name="Zhang X."/>
        </authorList>
    </citation>
    <scope>NUCLEOTIDE SEQUENCE [LARGE SCALE GENOMIC DNA]</scope>
    <source>
        <strain evidence="3">s54d21</strain>
    </source>
</reference>
<proteinExistence type="predicted"/>
<accession>A0ABU5GYK2</accession>
<keyword evidence="3" id="KW-1185">Reference proteome</keyword>
<feature type="region of interest" description="Disordered" evidence="1">
    <location>
        <begin position="21"/>
        <end position="67"/>
    </location>
</feature>
<gene>
    <name evidence="2" type="ORF">SYV04_07770</name>
</gene>
<sequence length="599" mass="64517">MNRELKWVVSLATVLLVQGCKKEEPVPPPPPPPQPTAAGTQQPKVGAPAEGPRGSKPVDKKAPEGCNSDFSQRLEVHHTLTEQCSPYTLKQTLSVDGWDLTIEPGVEIRIEGDQRIEVGYNQQSRLIARGTAEKPIRFVSNGRKEPGAWRKISLYEHAAGSTLEHVLIEHAGRENEGALENNASDVRIKNVRFVGNRGRAYQEDIKGRTTEFSDNDVSQSGGSQVIVRMAFESAPALQGANKWPDKAVVQLVGRIEKDLRIPNPGVPYRVTDTVTAVAKDANGTVNVKIAPGVVFEMAEETKWDIGYAQHGHLEAVGTAEQPIVFTGFGDAKAGSWRGLTFFDGARAPVLEHVRIEHAGQKGGAAVRFENARGLGKVTHVTIRKSQGYALSARGPKSEGFTAFSDNTFEEIARATLRLDAHLVSGLGAGNKYPQDGAIEFDGKIESDAVLTAQGVPYRVLGDVTIEGVETTRPTTLTLEPGVVVQFEPEARFSFGYERPGVLSAVGTAEKPITFTAATQGWKGLNLYSKGQLQLEHAVVEKVTDGRPGIHLNRGGTGGTVKNVAFKAVKLPIRNCVADKLTLDEVEADPGVKVAVKDGC</sequence>
<evidence type="ECO:0000256" key="1">
    <source>
        <dbReference type="SAM" id="MobiDB-lite"/>
    </source>
</evidence>
<evidence type="ECO:0000313" key="3">
    <source>
        <dbReference type="Proteomes" id="UP001291309"/>
    </source>
</evidence>
<comment type="caution">
    <text evidence="2">The sequence shown here is derived from an EMBL/GenBank/DDBJ whole genome shotgun (WGS) entry which is preliminary data.</text>
</comment>
<evidence type="ECO:0000313" key="2">
    <source>
        <dbReference type="EMBL" id="MDY7226277.1"/>
    </source>
</evidence>